<sequence>MMSVHNRLWKYDDEHIAGYTEDRKVMSLIRKRYPVMATYRRGLQGKEFARQYLMPMEVADDMVQIFNVRLEKR</sequence>
<dbReference type="RefSeq" id="WP_021296083.1">
    <property type="nucleotide sequence ID" value="NZ_AURB01000124.1"/>
</dbReference>
<protein>
    <submittedName>
        <fullName evidence="1">Uncharacterized protein</fullName>
    </submittedName>
</protein>
<accession>T0C3T1</accession>
<gene>
    <name evidence="1" type="ORF">K1I37_15240</name>
</gene>
<evidence type="ECO:0000313" key="2">
    <source>
        <dbReference type="Proteomes" id="UP000829401"/>
    </source>
</evidence>
<accession>A0A9E6ZEC1</accession>
<evidence type="ECO:0000313" key="1">
    <source>
        <dbReference type="EMBL" id="UNO48027.1"/>
    </source>
</evidence>
<organism evidence="1 2">
    <name type="scientific">Alicyclobacillus acidoterrestris (strain ATCC 49025 / DSM 3922 / CIP 106132 / NCIMB 13137 / GD3B)</name>
    <dbReference type="NCBI Taxonomy" id="1356854"/>
    <lineage>
        <taxon>Bacteria</taxon>
        <taxon>Bacillati</taxon>
        <taxon>Bacillota</taxon>
        <taxon>Bacilli</taxon>
        <taxon>Bacillales</taxon>
        <taxon>Alicyclobacillaceae</taxon>
        <taxon>Alicyclobacillus</taxon>
    </lineage>
</organism>
<dbReference type="EMBL" id="CP080467">
    <property type="protein sequence ID" value="UNO48027.1"/>
    <property type="molecule type" value="Genomic_DNA"/>
</dbReference>
<dbReference type="KEGG" id="aaco:K1I37_15240"/>
<proteinExistence type="predicted"/>
<dbReference type="Proteomes" id="UP000829401">
    <property type="component" value="Chromosome"/>
</dbReference>
<name>T0C3T1_ALIAG</name>
<keyword evidence="2" id="KW-1185">Reference proteome</keyword>
<dbReference type="AlphaFoldDB" id="T0C3T1"/>
<reference evidence="2" key="1">
    <citation type="journal article" date="2022" name="G3 (Bethesda)">
        <title>Unveiling the complete genome sequence of Alicyclobacillus acidoterrestris DSM 3922T, a taint-producing strain.</title>
        <authorList>
            <person name="Leonardo I.C."/>
            <person name="Barreto Crespo M.T."/>
            <person name="Gaspar F.B."/>
        </authorList>
    </citation>
    <scope>NUCLEOTIDE SEQUENCE [LARGE SCALE GENOMIC DNA]</scope>
    <source>
        <strain evidence="2">DSM 3922</strain>
    </source>
</reference>
<dbReference type="STRING" id="1356854.N007_05195"/>